<evidence type="ECO:0000256" key="1">
    <source>
        <dbReference type="ARBA" id="ARBA00022448"/>
    </source>
</evidence>
<accession>A0A7C4XH20</accession>
<dbReference type="PRINTS" id="PR00352">
    <property type="entry name" value="3FE4SFRDOXIN"/>
</dbReference>
<dbReference type="AlphaFoldDB" id="A0A7C4XH20"/>
<name>A0A7C4XH20_UNCKA</name>
<dbReference type="PANTHER" id="PTHR36923">
    <property type="entry name" value="FERREDOXIN"/>
    <property type="match status" value="1"/>
</dbReference>
<evidence type="ECO:0000256" key="4">
    <source>
        <dbReference type="ARBA" id="ARBA00023004"/>
    </source>
</evidence>
<evidence type="ECO:0000313" key="7">
    <source>
        <dbReference type="EMBL" id="HGW29335.1"/>
    </source>
</evidence>
<dbReference type="InterPro" id="IPR051269">
    <property type="entry name" value="Fe-S_cluster_ET"/>
</dbReference>
<protein>
    <recommendedName>
        <fullName evidence="6">Ferredoxin</fullName>
    </recommendedName>
</protein>
<dbReference type="EMBL" id="DSRT01000010">
    <property type="protein sequence ID" value="HGW29335.1"/>
    <property type="molecule type" value="Genomic_DNA"/>
</dbReference>
<sequence length="78" mass="8601">MERKIHSIKVSRKDCISAGTCVTITPDIFELDKDGIAVVRSNYADVSDDIIFIAAQSCPTQAIALFDKEGNQIFPIKK</sequence>
<dbReference type="SUPFAM" id="SSF54862">
    <property type="entry name" value="4Fe-4S ferredoxins"/>
    <property type="match status" value="1"/>
</dbReference>
<keyword evidence="4 6" id="KW-0408">Iron</keyword>
<reference evidence="7" key="1">
    <citation type="journal article" date="2020" name="mSystems">
        <title>Genome- and Community-Level Interaction Insights into Carbon Utilization and Element Cycling Functions of Hydrothermarchaeota in Hydrothermal Sediment.</title>
        <authorList>
            <person name="Zhou Z."/>
            <person name="Liu Y."/>
            <person name="Xu W."/>
            <person name="Pan J."/>
            <person name="Luo Z.H."/>
            <person name="Li M."/>
        </authorList>
    </citation>
    <scope>NUCLEOTIDE SEQUENCE [LARGE SCALE GENOMIC DNA]</scope>
    <source>
        <strain evidence="7">SpSt-417</strain>
    </source>
</reference>
<evidence type="ECO:0000256" key="6">
    <source>
        <dbReference type="RuleBase" id="RU368020"/>
    </source>
</evidence>
<dbReference type="Pfam" id="PF13459">
    <property type="entry name" value="Fer4_15"/>
    <property type="match status" value="1"/>
</dbReference>
<keyword evidence="5 6" id="KW-0411">Iron-sulfur</keyword>
<evidence type="ECO:0000256" key="5">
    <source>
        <dbReference type="ARBA" id="ARBA00023014"/>
    </source>
</evidence>
<keyword evidence="3 6" id="KW-0249">Electron transport</keyword>
<dbReference type="GO" id="GO:0009055">
    <property type="term" value="F:electron transfer activity"/>
    <property type="evidence" value="ECO:0007669"/>
    <property type="project" value="UniProtKB-UniRule"/>
</dbReference>
<dbReference type="InterPro" id="IPR001080">
    <property type="entry name" value="3Fe4S_ferredoxin"/>
</dbReference>
<evidence type="ECO:0000256" key="3">
    <source>
        <dbReference type="ARBA" id="ARBA00022982"/>
    </source>
</evidence>
<dbReference type="GO" id="GO:0005506">
    <property type="term" value="F:iron ion binding"/>
    <property type="evidence" value="ECO:0007669"/>
    <property type="project" value="UniProtKB-UniRule"/>
</dbReference>
<comment type="caution">
    <text evidence="7">The sequence shown here is derived from an EMBL/GenBank/DDBJ whole genome shotgun (WGS) entry which is preliminary data.</text>
</comment>
<dbReference type="GO" id="GO:0051536">
    <property type="term" value="F:iron-sulfur cluster binding"/>
    <property type="evidence" value="ECO:0007669"/>
    <property type="project" value="UniProtKB-KW"/>
</dbReference>
<keyword evidence="1 6" id="KW-0813">Transport</keyword>
<keyword evidence="2 6" id="KW-0479">Metal-binding</keyword>
<dbReference type="Gene3D" id="3.30.70.20">
    <property type="match status" value="1"/>
</dbReference>
<evidence type="ECO:0000256" key="2">
    <source>
        <dbReference type="ARBA" id="ARBA00022723"/>
    </source>
</evidence>
<proteinExistence type="predicted"/>
<organism evidence="7">
    <name type="scientific">candidate division WWE3 bacterium</name>
    <dbReference type="NCBI Taxonomy" id="2053526"/>
    <lineage>
        <taxon>Bacteria</taxon>
        <taxon>Katanobacteria</taxon>
    </lineage>
</organism>
<gene>
    <name evidence="7" type="ORF">ENR63_00180</name>
</gene>
<dbReference type="PANTHER" id="PTHR36923:SF3">
    <property type="entry name" value="FERREDOXIN"/>
    <property type="match status" value="1"/>
</dbReference>
<comment type="function">
    <text evidence="6">Ferredoxins are iron-sulfur proteins that transfer electrons in a wide variety of metabolic reactions.</text>
</comment>